<protein>
    <submittedName>
        <fullName evidence="1">Uncharacterized protein</fullName>
    </submittedName>
</protein>
<dbReference type="OrthoDB" id="247060at2157"/>
<dbReference type="EMBL" id="CP058529">
    <property type="protein sequence ID" value="QLG28556.1"/>
    <property type="molecule type" value="Genomic_DNA"/>
</dbReference>
<sequence length="74" mass="7728">MSKSSGGGPSKRSSTLTKLNVASLLVQAGNALRKGNKKEAALLFGAATIAPRFKGASYLIQGGVSLNNLRKRLR</sequence>
<reference evidence="1 2" key="1">
    <citation type="submission" date="2020-07" db="EMBL/GenBank/DDBJ databases">
        <title>Gai3-2, isolated from salt lake.</title>
        <authorList>
            <person name="Cui H."/>
            <person name="Shi X."/>
        </authorList>
    </citation>
    <scope>NUCLEOTIDE SEQUENCE [LARGE SCALE GENOMIC DNA]</scope>
    <source>
        <strain evidence="1 2">Gai3-2</strain>
    </source>
</reference>
<evidence type="ECO:0000313" key="1">
    <source>
        <dbReference type="EMBL" id="QLG28556.1"/>
    </source>
</evidence>
<organism evidence="1 2">
    <name type="scientific">Halorarum halophilum</name>
    <dbReference type="NCBI Taxonomy" id="2743090"/>
    <lineage>
        <taxon>Archaea</taxon>
        <taxon>Methanobacteriati</taxon>
        <taxon>Methanobacteriota</taxon>
        <taxon>Stenosarchaea group</taxon>
        <taxon>Halobacteria</taxon>
        <taxon>Halobacteriales</taxon>
        <taxon>Haloferacaceae</taxon>
        <taxon>Halorarum</taxon>
    </lineage>
</organism>
<dbReference type="GeneID" id="56029931"/>
<keyword evidence="2" id="KW-1185">Reference proteome</keyword>
<accession>A0A7D5KGT2</accession>
<dbReference type="Proteomes" id="UP000509750">
    <property type="component" value="Chromosome"/>
</dbReference>
<dbReference type="KEGG" id="halg:HUG10_13820"/>
<proteinExistence type="predicted"/>
<dbReference type="RefSeq" id="WP_179170130.1">
    <property type="nucleotide sequence ID" value="NZ_CP058529.1"/>
</dbReference>
<evidence type="ECO:0000313" key="2">
    <source>
        <dbReference type="Proteomes" id="UP000509750"/>
    </source>
</evidence>
<name>A0A7D5KGT2_9EURY</name>
<gene>
    <name evidence="1" type="ORF">HUG10_13820</name>
</gene>
<dbReference type="AlphaFoldDB" id="A0A7D5KGT2"/>